<dbReference type="RefSeq" id="WP_184236401.1">
    <property type="nucleotide sequence ID" value="NZ_JACHMJ010000001.1"/>
</dbReference>
<dbReference type="EMBL" id="JACHMJ010000001">
    <property type="protein sequence ID" value="MBB5843522.1"/>
    <property type="molecule type" value="Genomic_DNA"/>
</dbReference>
<proteinExistence type="predicted"/>
<comment type="caution">
    <text evidence="2">The sequence shown here is derived from an EMBL/GenBank/DDBJ whole genome shotgun (WGS) entry which is preliminary data.</text>
</comment>
<protein>
    <submittedName>
        <fullName evidence="2">Uncharacterized protein</fullName>
    </submittedName>
</protein>
<keyword evidence="3" id="KW-1185">Reference proteome</keyword>
<evidence type="ECO:0000256" key="1">
    <source>
        <dbReference type="SAM" id="Phobius"/>
    </source>
</evidence>
<feature type="transmembrane region" description="Helical" evidence="1">
    <location>
        <begin position="61"/>
        <end position="83"/>
    </location>
</feature>
<dbReference type="AlphaFoldDB" id="A0A841ANJ9"/>
<gene>
    <name evidence="2" type="ORF">HD599_001845</name>
</gene>
<dbReference type="Proteomes" id="UP000536685">
    <property type="component" value="Unassembled WGS sequence"/>
</dbReference>
<reference evidence="2 3" key="1">
    <citation type="submission" date="2020-08" db="EMBL/GenBank/DDBJ databases">
        <title>Sequencing the genomes of 1000 actinobacteria strains.</title>
        <authorList>
            <person name="Klenk H.-P."/>
        </authorList>
    </citation>
    <scope>NUCLEOTIDE SEQUENCE [LARGE SCALE GENOMIC DNA]</scope>
    <source>
        <strain evidence="2 3">DSM 105784</strain>
    </source>
</reference>
<organism evidence="2 3">
    <name type="scientific">Conyzicola lurida</name>
    <dbReference type="NCBI Taxonomy" id="1172621"/>
    <lineage>
        <taxon>Bacteria</taxon>
        <taxon>Bacillati</taxon>
        <taxon>Actinomycetota</taxon>
        <taxon>Actinomycetes</taxon>
        <taxon>Micrococcales</taxon>
        <taxon>Microbacteriaceae</taxon>
        <taxon>Conyzicola</taxon>
    </lineage>
</organism>
<feature type="transmembrane region" description="Helical" evidence="1">
    <location>
        <begin position="95"/>
        <end position="120"/>
    </location>
</feature>
<accession>A0A841ANJ9</accession>
<keyword evidence="1" id="KW-0472">Membrane</keyword>
<feature type="transmembrane region" description="Helical" evidence="1">
    <location>
        <begin position="140"/>
        <end position="162"/>
    </location>
</feature>
<name>A0A841ANJ9_9MICO</name>
<evidence type="ECO:0000313" key="3">
    <source>
        <dbReference type="Proteomes" id="UP000536685"/>
    </source>
</evidence>
<keyword evidence="1" id="KW-0812">Transmembrane</keyword>
<sequence>MALTDNTTRANARTAGAAAAIVAAVLVAQSVLRAIVGAISNLAAGGIAGNVQYSLNPLGEGVISFATSVVPSALGVFLAFWVLVPLTADLRIGRVVLRSLVAAAAAAVLTCLFTGVYAFGDAILRGGDFFYAVFGTVQTTFYAFISVTPLVLLVGVLVWLWLSKPAPAAAE</sequence>
<evidence type="ECO:0000313" key="2">
    <source>
        <dbReference type="EMBL" id="MBB5843522.1"/>
    </source>
</evidence>
<keyword evidence="1" id="KW-1133">Transmembrane helix</keyword>